<keyword evidence="1" id="KW-0732">Signal</keyword>
<dbReference type="GeneID" id="103049388"/>
<dbReference type="Gene3D" id="6.10.90.10">
    <property type="entry name" value="Apolipoprotein CIII"/>
    <property type="match status" value="1"/>
</dbReference>
<dbReference type="KEGG" id="pbi:103049388"/>
<keyword evidence="2" id="KW-1185">Reference proteome</keyword>
<protein>
    <submittedName>
        <fullName evidence="3">Uncharacterized protein LOC103049388</fullName>
    </submittedName>
</protein>
<feature type="chain" id="PRO_5039912894" evidence="1">
    <location>
        <begin position="22"/>
        <end position="89"/>
    </location>
</feature>
<accession>A0A9F2NAC9</accession>
<organism evidence="2 3">
    <name type="scientific">Python bivittatus</name>
    <name type="common">Burmese python</name>
    <name type="synonym">Python molurus bivittatus</name>
    <dbReference type="NCBI Taxonomy" id="176946"/>
    <lineage>
        <taxon>Eukaryota</taxon>
        <taxon>Metazoa</taxon>
        <taxon>Chordata</taxon>
        <taxon>Craniata</taxon>
        <taxon>Vertebrata</taxon>
        <taxon>Euteleostomi</taxon>
        <taxon>Lepidosauria</taxon>
        <taxon>Squamata</taxon>
        <taxon>Bifurcata</taxon>
        <taxon>Unidentata</taxon>
        <taxon>Episquamata</taxon>
        <taxon>Toxicofera</taxon>
        <taxon>Serpentes</taxon>
        <taxon>Henophidia</taxon>
        <taxon>Pythonidae</taxon>
        <taxon>Python</taxon>
    </lineage>
</organism>
<sequence>MRPPLLLLLALLVLLATFARAEAPQEGTLKASFQDWMQRAQERMSAFRASNVAQQFRELVQTGISSIQEVYGHVKSHVSKLLEKRAANA</sequence>
<evidence type="ECO:0000256" key="1">
    <source>
        <dbReference type="SAM" id="SignalP"/>
    </source>
</evidence>
<dbReference type="AlphaFoldDB" id="A0A9F2NAC9"/>
<dbReference type="RefSeq" id="XP_007422947.1">
    <property type="nucleotide sequence ID" value="XM_007422885.3"/>
</dbReference>
<gene>
    <name evidence="3" type="primary">LOC103049388</name>
</gene>
<evidence type="ECO:0000313" key="2">
    <source>
        <dbReference type="Proteomes" id="UP000695026"/>
    </source>
</evidence>
<feature type="signal peptide" evidence="1">
    <location>
        <begin position="1"/>
        <end position="21"/>
    </location>
</feature>
<dbReference type="Proteomes" id="UP000695026">
    <property type="component" value="Unplaced"/>
</dbReference>
<evidence type="ECO:0000313" key="3">
    <source>
        <dbReference type="RefSeq" id="XP_007422947.1"/>
    </source>
</evidence>
<dbReference type="InterPro" id="IPR038195">
    <property type="entry name" value="Apo_CIII_sf"/>
</dbReference>
<reference evidence="3" key="1">
    <citation type="submission" date="2025-08" db="UniProtKB">
        <authorList>
            <consortium name="RefSeq"/>
        </authorList>
    </citation>
    <scope>IDENTIFICATION</scope>
    <source>
        <tissue evidence="3">Liver</tissue>
    </source>
</reference>
<name>A0A9F2NAC9_PYTBI</name>
<proteinExistence type="predicted"/>